<keyword evidence="2" id="KW-0732">Signal</keyword>
<comment type="caution">
    <text evidence="3">The sequence shown here is derived from an EMBL/GenBank/DDBJ whole genome shotgun (WGS) entry which is preliminary data.</text>
</comment>
<keyword evidence="4" id="KW-1185">Reference proteome</keyword>
<name>A0AA39LT66_9BILA</name>
<reference evidence="3" key="1">
    <citation type="submission" date="2023-06" db="EMBL/GenBank/DDBJ databases">
        <title>Genomic analysis of the entomopathogenic nematode Steinernema hermaphroditum.</title>
        <authorList>
            <person name="Schwarz E.M."/>
            <person name="Heppert J.K."/>
            <person name="Baniya A."/>
            <person name="Schwartz H.T."/>
            <person name="Tan C.-H."/>
            <person name="Antoshechkin I."/>
            <person name="Sternberg P.W."/>
            <person name="Goodrich-Blair H."/>
            <person name="Dillman A.R."/>
        </authorList>
    </citation>
    <scope>NUCLEOTIDE SEQUENCE</scope>
    <source>
        <strain evidence="3">PS9179</strain>
        <tissue evidence="3">Whole animal</tissue>
    </source>
</reference>
<evidence type="ECO:0000256" key="2">
    <source>
        <dbReference type="SAM" id="SignalP"/>
    </source>
</evidence>
<dbReference type="Proteomes" id="UP001175271">
    <property type="component" value="Unassembled WGS sequence"/>
</dbReference>
<evidence type="ECO:0000313" key="3">
    <source>
        <dbReference type="EMBL" id="KAK0409261.1"/>
    </source>
</evidence>
<feature type="region of interest" description="Disordered" evidence="1">
    <location>
        <begin position="24"/>
        <end position="70"/>
    </location>
</feature>
<dbReference type="Pfam" id="PF17619">
    <property type="entry name" value="SCVP"/>
    <property type="match status" value="1"/>
</dbReference>
<protein>
    <recommendedName>
        <fullName evidence="5">Cystatin domain-containing protein</fullName>
    </recommendedName>
</protein>
<feature type="chain" id="PRO_5041225197" description="Cystatin domain-containing protein" evidence="2">
    <location>
        <begin position="21"/>
        <end position="174"/>
    </location>
</feature>
<feature type="compositionally biased region" description="Low complexity" evidence="1">
    <location>
        <begin position="36"/>
        <end position="55"/>
    </location>
</feature>
<evidence type="ECO:0000256" key="1">
    <source>
        <dbReference type="SAM" id="MobiDB-lite"/>
    </source>
</evidence>
<proteinExistence type="predicted"/>
<dbReference type="EMBL" id="JAUCMV010000003">
    <property type="protein sequence ID" value="KAK0409261.1"/>
    <property type="molecule type" value="Genomic_DNA"/>
</dbReference>
<evidence type="ECO:0008006" key="5">
    <source>
        <dbReference type="Google" id="ProtNLM"/>
    </source>
</evidence>
<evidence type="ECO:0000313" key="4">
    <source>
        <dbReference type="Proteomes" id="UP001175271"/>
    </source>
</evidence>
<dbReference type="InterPro" id="IPR035126">
    <property type="entry name" value="SCVP"/>
</dbReference>
<feature type="signal peptide" evidence="2">
    <location>
        <begin position="1"/>
        <end position="20"/>
    </location>
</feature>
<dbReference type="AlphaFoldDB" id="A0AA39LT66"/>
<organism evidence="3 4">
    <name type="scientific">Steinernema hermaphroditum</name>
    <dbReference type="NCBI Taxonomy" id="289476"/>
    <lineage>
        <taxon>Eukaryota</taxon>
        <taxon>Metazoa</taxon>
        <taxon>Ecdysozoa</taxon>
        <taxon>Nematoda</taxon>
        <taxon>Chromadorea</taxon>
        <taxon>Rhabditida</taxon>
        <taxon>Tylenchina</taxon>
        <taxon>Panagrolaimomorpha</taxon>
        <taxon>Strongyloidoidea</taxon>
        <taxon>Steinernematidae</taxon>
        <taxon>Steinernema</taxon>
    </lineage>
</organism>
<accession>A0AA39LT66</accession>
<gene>
    <name evidence="3" type="ORF">QR680_004440</name>
</gene>
<sequence>MKLLVFFFVATSIAFFATEACSPSPSGGASSGGPSTGASSTSSGASSTTSATSTTTKEEPAARKRRAVPSEESVSAVVHTKIAFEDEVQAKTIAGRIGDQIRYAAAKSGDVGVEKVHKSVANVDGNVAILYRLKGENVCEKVMAIADIGVTYSDMIAKIEVDCRDGQKKVFKKQ</sequence>